<evidence type="ECO:0000313" key="2">
    <source>
        <dbReference type="Proteomes" id="UP000653480"/>
    </source>
</evidence>
<reference evidence="1" key="2">
    <citation type="submission" date="2020-09" db="EMBL/GenBank/DDBJ databases">
        <authorList>
            <person name="Sun Q."/>
            <person name="Zhou Y."/>
        </authorList>
    </citation>
    <scope>NUCLEOTIDE SEQUENCE</scope>
    <source>
        <strain evidence="1">CGMCC 4.7138</strain>
    </source>
</reference>
<proteinExistence type="predicted"/>
<keyword evidence="2" id="KW-1185">Reference proteome</keyword>
<dbReference type="Proteomes" id="UP000653480">
    <property type="component" value="Unassembled WGS sequence"/>
</dbReference>
<gene>
    <name evidence="1" type="ORF">GCM10011574_49450</name>
</gene>
<dbReference type="EMBL" id="BMMN01000010">
    <property type="protein sequence ID" value="GGO21765.1"/>
    <property type="molecule type" value="Genomic_DNA"/>
</dbReference>
<comment type="caution">
    <text evidence="1">The sequence shown here is derived from an EMBL/GenBank/DDBJ whole genome shotgun (WGS) entry which is preliminary data.</text>
</comment>
<sequence length="88" mass="9054">MCATTGAGVAKYLALSWVIGPPPASCPSRVEPAIAGTALSAISAVGTSHPALRLRPDAPLRASVGRCVDSVMRRSWPPRGRRFIGGTA</sequence>
<accession>A0A8H9H235</accession>
<protein>
    <submittedName>
        <fullName evidence="1">Uncharacterized protein</fullName>
    </submittedName>
</protein>
<name>A0A8H9H235_9ACTN</name>
<evidence type="ECO:0000313" key="1">
    <source>
        <dbReference type="EMBL" id="GGO21765.1"/>
    </source>
</evidence>
<reference evidence="1" key="1">
    <citation type="journal article" date="2014" name="Int. J. Syst. Evol. Microbiol.">
        <title>Complete genome sequence of Corynebacterium casei LMG S-19264T (=DSM 44701T), isolated from a smear-ripened cheese.</title>
        <authorList>
            <consortium name="US DOE Joint Genome Institute (JGI-PGF)"/>
            <person name="Walter F."/>
            <person name="Albersmeier A."/>
            <person name="Kalinowski J."/>
            <person name="Ruckert C."/>
        </authorList>
    </citation>
    <scope>NUCLEOTIDE SEQUENCE</scope>
    <source>
        <strain evidence="1">CGMCC 4.7138</strain>
    </source>
</reference>
<organism evidence="1 2">
    <name type="scientific">Microbispora bryophytorum</name>
    <dbReference type="NCBI Taxonomy" id="1460882"/>
    <lineage>
        <taxon>Bacteria</taxon>
        <taxon>Bacillati</taxon>
        <taxon>Actinomycetota</taxon>
        <taxon>Actinomycetes</taxon>
        <taxon>Streptosporangiales</taxon>
        <taxon>Streptosporangiaceae</taxon>
        <taxon>Microbispora</taxon>
    </lineage>
</organism>
<dbReference type="AlphaFoldDB" id="A0A8H9H235"/>